<protein>
    <submittedName>
        <fullName evidence="1">Prohead assembly (Scaffolding) protein</fullName>
    </submittedName>
</protein>
<dbReference type="OrthoDB" id="11000at10239"/>
<evidence type="ECO:0000313" key="4">
    <source>
        <dbReference type="Proteomes" id="UP000202784"/>
    </source>
</evidence>
<dbReference type="Pfam" id="PF03420">
    <property type="entry name" value="Peptidase_S77"/>
    <property type="match status" value="1"/>
</dbReference>
<dbReference type="GeneID" id="30307694"/>
<dbReference type="Proteomes" id="UP000202784">
    <property type="component" value="Segment"/>
</dbReference>
<reference evidence="4 5" key="1">
    <citation type="journal article" date="2016" name="Virology">
        <title>The genomic content and context of auxiliary metabolic genes in marine cyanomyoviruses.</title>
        <authorList>
            <person name="Crummett L.T."/>
            <person name="Puxty R.J."/>
            <person name="Weihe C."/>
            <person name="Marston M.F."/>
            <person name="Martiny J.B."/>
        </authorList>
    </citation>
    <scope>NUCLEOTIDE SEQUENCE [LARGE SCALE GENOMIC DNA]</scope>
    <source>
        <strain evidence="1">0808SB05</strain>
        <strain evidence="2">0908SB82</strain>
        <strain evidence="3">1109NB16</strain>
    </source>
</reference>
<dbReference type="Proteomes" id="UP000240393">
    <property type="component" value="Segment"/>
</dbReference>
<sequence>MKLIREEIEQVEVIVEERNGKKSLCIEGIFLQGDIKNRNGRMYPSSTLAKEVARYNESFICKGRALGELGHPDGPTVNLDRVSHKITSLRQEGSNFIGRAKILSTPMGNIAKSLLDEGVKLGVSSRGIGSIRMNNEGVNVVGEDFMLATAADIVADPSAPDAFVDGIMEGKDWVWDGGILREKYAEKTYKQINTLADSRQLQENKLRLFQDFLGSL</sequence>
<gene>
    <name evidence="3" type="ORF">N161109_110</name>
    <name evidence="1" type="ORF">S050808_110</name>
    <name evidence="2" type="ORF">S820908_108</name>
</gene>
<evidence type="ECO:0000313" key="3">
    <source>
        <dbReference type="EMBL" id="AOV60713.1"/>
    </source>
</evidence>
<dbReference type="RefSeq" id="YP_009322545.1">
    <property type="nucleotide sequence ID" value="NC_031922.1"/>
</dbReference>
<dbReference type="Proteomes" id="UP000241903">
    <property type="component" value="Segment"/>
</dbReference>
<evidence type="ECO:0000313" key="1">
    <source>
        <dbReference type="EMBL" id="AOV60257.1"/>
    </source>
</evidence>
<name>A0A1D8KNV8_9CAUD</name>
<keyword evidence="4" id="KW-1185">Reference proteome</keyword>
<dbReference type="EMBL" id="KU686206">
    <property type="protein sequence ID" value="AOV60713.1"/>
    <property type="molecule type" value="Genomic_DNA"/>
</dbReference>
<proteinExistence type="predicted"/>
<dbReference type="EMBL" id="KU686204">
    <property type="protein sequence ID" value="AOV60257.1"/>
    <property type="molecule type" value="Genomic_DNA"/>
</dbReference>
<evidence type="ECO:0000313" key="5">
    <source>
        <dbReference type="Proteomes" id="UP000240393"/>
    </source>
</evidence>
<dbReference type="EMBL" id="KU686205">
    <property type="protein sequence ID" value="AOV60483.1"/>
    <property type="molecule type" value="Genomic_DNA"/>
</dbReference>
<evidence type="ECO:0000313" key="2">
    <source>
        <dbReference type="EMBL" id="AOV60483.1"/>
    </source>
</evidence>
<accession>A0A1D8KNV8</accession>
<organism evidence="1 5">
    <name type="scientific">Synechococcus phage S-CAM9</name>
    <dbReference type="NCBI Taxonomy" id="1883369"/>
    <lineage>
        <taxon>Viruses</taxon>
        <taxon>Duplodnaviria</taxon>
        <taxon>Heunggongvirae</taxon>
        <taxon>Uroviricota</taxon>
        <taxon>Caudoviricetes</taxon>
        <taxon>Pantevenvirales</taxon>
        <taxon>Kyanoviridae</taxon>
        <taxon>Kanaloavirus</taxon>
        <taxon>Kanaloavirus scam9</taxon>
    </lineage>
</organism>
<dbReference type="KEGG" id="vg:30307694"/>
<dbReference type="InterPro" id="IPR005082">
    <property type="entry name" value="Peptidase_U9_T4_prohead"/>
</dbReference>